<dbReference type="Proteomes" id="UP000824120">
    <property type="component" value="Chromosome 11"/>
</dbReference>
<comment type="caution">
    <text evidence="1">The sequence shown here is derived from an EMBL/GenBank/DDBJ whole genome shotgun (WGS) entry which is preliminary data.</text>
</comment>
<proteinExistence type="predicted"/>
<evidence type="ECO:0000313" key="1">
    <source>
        <dbReference type="EMBL" id="KAG5575129.1"/>
    </source>
</evidence>
<organism evidence="1 2">
    <name type="scientific">Solanum commersonii</name>
    <name type="common">Commerson's wild potato</name>
    <name type="synonym">Commerson's nightshade</name>
    <dbReference type="NCBI Taxonomy" id="4109"/>
    <lineage>
        <taxon>Eukaryota</taxon>
        <taxon>Viridiplantae</taxon>
        <taxon>Streptophyta</taxon>
        <taxon>Embryophyta</taxon>
        <taxon>Tracheophyta</taxon>
        <taxon>Spermatophyta</taxon>
        <taxon>Magnoliopsida</taxon>
        <taxon>eudicotyledons</taxon>
        <taxon>Gunneridae</taxon>
        <taxon>Pentapetalae</taxon>
        <taxon>asterids</taxon>
        <taxon>lamiids</taxon>
        <taxon>Solanales</taxon>
        <taxon>Solanaceae</taxon>
        <taxon>Solanoideae</taxon>
        <taxon>Solaneae</taxon>
        <taxon>Solanum</taxon>
    </lineage>
</organism>
<accession>A0A9J5WH42</accession>
<dbReference type="AlphaFoldDB" id="A0A9J5WH42"/>
<name>A0A9J5WH42_SOLCO</name>
<keyword evidence="2" id="KW-1185">Reference proteome</keyword>
<evidence type="ECO:0000313" key="2">
    <source>
        <dbReference type="Proteomes" id="UP000824120"/>
    </source>
</evidence>
<gene>
    <name evidence="1" type="ORF">H5410_055263</name>
</gene>
<protein>
    <submittedName>
        <fullName evidence="1">Uncharacterized protein</fullName>
    </submittedName>
</protein>
<dbReference type="EMBL" id="JACXVP010000011">
    <property type="protein sequence ID" value="KAG5575129.1"/>
    <property type="molecule type" value="Genomic_DNA"/>
</dbReference>
<sequence length="59" mass="6842">MCIQPDLKELYKDRAQVFLDWETCFRTGTVSTEKSTGRLNIKDFESSKYQFAASMALEI</sequence>
<reference evidence="1 2" key="1">
    <citation type="submission" date="2020-09" db="EMBL/GenBank/DDBJ databases">
        <title>De no assembly of potato wild relative species, Solanum commersonii.</title>
        <authorList>
            <person name="Cho K."/>
        </authorList>
    </citation>
    <scope>NUCLEOTIDE SEQUENCE [LARGE SCALE GENOMIC DNA]</scope>
    <source>
        <strain evidence="1">LZ3.2</strain>
        <tissue evidence="1">Leaf</tissue>
    </source>
</reference>